<dbReference type="RefSeq" id="WP_386256885.1">
    <property type="nucleotide sequence ID" value="NZ_JBHTRV010000022.1"/>
</dbReference>
<name>A0ABW6J020_STRWE</name>
<accession>A0ABW6J020</accession>
<evidence type="ECO:0000313" key="2">
    <source>
        <dbReference type="EMBL" id="MFE5983258.1"/>
    </source>
</evidence>
<keyword evidence="1" id="KW-1133">Transmembrane helix</keyword>
<keyword evidence="1" id="KW-0472">Membrane</keyword>
<keyword evidence="1" id="KW-0812">Transmembrane</keyword>
<dbReference type="Proteomes" id="UP001600424">
    <property type="component" value="Unassembled WGS sequence"/>
</dbReference>
<gene>
    <name evidence="2" type="ORF">ACFQ63_26515</name>
</gene>
<sequence length="308" mass="33308">MSLEPADYVARLRAQAGDPGREAALRRDRTIRRRKIALAAGAGVLALGGLGVWLADVTGERPPYEPFGAKTVREEIWPLEWPYSVDMPFRNSPATGWAEGADGIYGEGAVPAGGFTARQIDAVLGDVKTLLTETGVSERTLLGAEPVPALALLDPRGVDDAVRKDMVTRFDPEEVYLAESGIRTRGTMDYEVSKAGELVVRADYTFVYPLVRADVRHEVLPGVPEVARIAVRRQMTFTSRGGKLVLDSYASEVGNHDCAAPRDGRLHPLFAEGRWRAGQAAKGSAVDMYAEKRVLPDGPGHCVTPTVT</sequence>
<feature type="transmembrane region" description="Helical" evidence="1">
    <location>
        <begin position="36"/>
        <end position="55"/>
    </location>
</feature>
<organism evidence="2 3">
    <name type="scientific">Streptomyces wedmorensis</name>
    <dbReference type="NCBI Taxonomy" id="43759"/>
    <lineage>
        <taxon>Bacteria</taxon>
        <taxon>Bacillati</taxon>
        <taxon>Actinomycetota</taxon>
        <taxon>Actinomycetes</taxon>
        <taxon>Kitasatosporales</taxon>
        <taxon>Streptomycetaceae</taxon>
        <taxon>Streptomyces</taxon>
    </lineage>
</organism>
<proteinExistence type="predicted"/>
<dbReference type="EMBL" id="JBHTRV010000022">
    <property type="protein sequence ID" value="MFE5983258.1"/>
    <property type="molecule type" value="Genomic_DNA"/>
</dbReference>
<evidence type="ECO:0000313" key="3">
    <source>
        <dbReference type="Proteomes" id="UP001600424"/>
    </source>
</evidence>
<reference evidence="2 3" key="1">
    <citation type="submission" date="2024-09" db="EMBL/GenBank/DDBJ databases">
        <title>The Natural Products Discovery Center: Release of the First 8490 Sequenced Strains for Exploring Actinobacteria Biosynthetic Diversity.</title>
        <authorList>
            <person name="Kalkreuter E."/>
            <person name="Kautsar S.A."/>
            <person name="Yang D."/>
            <person name="Bader C.D."/>
            <person name="Teijaro C.N."/>
            <person name="Fluegel L."/>
            <person name="Davis C.M."/>
            <person name="Simpson J.R."/>
            <person name="Lauterbach L."/>
            <person name="Steele A.D."/>
            <person name="Gui C."/>
            <person name="Meng S."/>
            <person name="Li G."/>
            <person name="Viehrig K."/>
            <person name="Ye F."/>
            <person name="Su P."/>
            <person name="Kiefer A.F."/>
            <person name="Nichols A."/>
            <person name="Cepeda A.J."/>
            <person name="Yan W."/>
            <person name="Fan B."/>
            <person name="Jiang Y."/>
            <person name="Adhikari A."/>
            <person name="Zheng C.-J."/>
            <person name="Schuster L."/>
            <person name="Cowan T.M."/>
            <person name="Smanski M.J."/>
            <person name="Chevrette M.G."/>
            <person name="De Carvalho L.P.S."/>
            <person name="Shen B."/>
        </authorList>
    </citation>
    <scope>NUCLEOTIDE SEQUENCE [LARGE SCALE GENOMIC DNA]</scope>
    <source>
        <strain evidence="2 3">NPDC056472</strain>
    </source>
</reference>
<protein>
    <submittedName>
        <fullName evidence="2">Uncharacterized protein</fullName>
    </submittedName>
</protein>
<evidence type="ECO:0000256" key="1">
    <source>
        <dbReference type="SAM" id="Phobius"/>
    </source>
</evidence>
<keyword evidence="3" id="KW-1185">Reference proteome</keyword>
<comment type="caution">
    <text evidence="2">The sequence shown here is derived from an EMBL/GenBank/DDBJ whole genome shotgun (WGS) entry which is preliminary data.</text>
</comment>